<dbReference type="GO" id="GO:0006303">
    <property type="term" value="P:double-strand break repair via nonhomologous end joining"/>
    <property type="evidence" value="ECO:0007669"/>
    <property type="project" value="TreeGrafter"/>
</dbReference>
<dbReference type="InterPro" id="IPR007281">
    <property type="entry name" value="Mre11_DNA-bd"/>
</dbReference>
<feature type="region of interest" description="Disordered" evidence="2">
    <location>
        <begin position="427"/>
        <end position="471"/>
    </location>
</feature>
<dbReference type="GO" id="GO:0000014">
    <property type="term" value="F:single-stranded DNA endodeoxyribonuclease activity"/>
    <property type="evidence" value="ECO:0007669"/>
    <property type="project" value="TreeGrafter"/>
</dbReference>
<dbReference type="OMA" id="NHTANAG"/>
<organism evidence="4 5">
    <name type="scientific">Drosophila navojoa</name>
    <name type="common">Fruit fly</name>
    <dbReference type="NCBI Taxonomy" id="7232"/>
    <lineage>
        <taxon>Eukaryota</taxon>
        <taxon>Metazoa</taxon>
        <taxon>Ecdysozoa</taxon>
        <taxon>Arthropoda</taxon>
        <taxon>Hexapoda</taxon>
        <taxon>Insecta</taxon>
        <taxon>Pterygota</taxon>
        <taxon>Neoptera</taxon>
        <taxon>Endopterygota</taxon>
        <taxon>Diptera</taxon>
        <taxon>Brachycera</taxon>
        <taxon>Muscomorpha</taxon>
        <taxon>Ephydroidea</taxon>
        <taxon>Drosophilidae</taxon>
        <taxon>Drosophila</taxon>
    </lineage>
</organism>
<dbReference type="GO" id="GO:0030870">
    <property type="term" value="C:Mre11 complex"/>
    <property type="evidence" value="ECO:0007669"/>
    <property type="project" value="TreeGrafter"/>
</dbReference>
<feature type="compositionally biased region" description="Polar residues" evidence="2">
    <location>
        <begin position="435"/>
        <end position="448"/>
    </location>
</feature>
<evidence type="ECO:0000313" key="4">
    <source>
        <dbReference type="EMBL" id="TDG47270.1"/>
    </source>
</evidence>
<dbReference type="EMBL" id="LSRL02000046">
    <property type="protein sequence ID" value="TDG47270.1"/>
    <property type="molecule type" value="Genomic_DNA"/>
</dbReference>
<comment type="caution">
    <text evidence="4">The sequence shown here is derived from an EMBL/GenBank/DDBJ whole genome shotgun (WGS) entry which is preliminary data.</text>
</comment>
<protein>
    <recommendedName>
        <fullName evidence="3">Mre11 DNA-binding domain-containing protein</fullName>
    </recommendedName>
</protein>
<sequence length="471" mass="53212">MENMAGTVAVENNADNSIRILVATDNHLGYVEKDAVRGEDSFTTFEEILELAVSENVDMILLGGDLFHDSVPSQYALYKCFESLRRYTFGDKSVSLKILSDQSLSFHSALNQSVNYEDPNLNISIPVFSIHGNHHDPSGFGRLSSLDLLSTTGLINYFGRWTDFSRVEINPILIRKGETKLALYGLSHIPDAQLVRMLEKSEINFNNDHLSGEEYRLMVVHQNRVDRGGRKNKLHLNEDDAAERVFNFAINRVEALIERAKGLLTGHPKQPTIPLIRLRLRYTDETHMFNTIRFGHLFGTRVANVADVVRFTRLTENHTANAGRASLESAMELDDLPLEDLLDRYIEDIPLTLFHSKVLKEVTVRMVKHSDGHAADQIFKYYSDKAVDHLMQTMPSLDNIQDEIENFRRRYKSDDFLNALNSLGTKTRAKRPAVNRSTVPNDAKTTSGGKPPSRGGQAVTKRLKVSIKDSQ</sequence>
<dbReference type="CDD" id="cd00840">
    <property type="entry name" value="MPP_Mre11_N"/>
    <property type="match status" value="1"/>
</dbReference>
<dbReference type="GO" id="GO:0007095">
    <property type="term" value="P:mitotic G2 DNA damage checkpoint signaling"/>
    <property type="evidence" value="ECO:0007669"/>
    <property type="project" value="TreeGrafter"/>
</dbReference>
<dbReference type="GO" id="GO:0000724">
    <property type="term" value="P:double-strand break repair via homologous recombination"/>
    <property type="evidence" value="ECO:0007669"/>
    <property type="project" value="TreeGrafter"/>
</dbReference>
<dbReference type="GO" id="GO:0097552">
    <property type="term" value="P:mitochondrial double-strand break repair via homologous recombination"/>
    <property type="evidence" value="ECO:0007669"/>
    <property type="project" value="TreeGrafter"/>
</dbReference>
<dbReference type="GO" id="GO:0035861">
    <property type="term" value="C:site of double-strand break"/>
    <property type="evidence" value="ECO:0007669"/>
    <property type="project" value="TreeGrafter"/>
</dbReference>
<keyword evidence="5" id="KW-1185">Reference proteome</keyword>
<dbReference type="STRING" id="7232.A0A484BGV7"/>
<dbReference type="GO" id="GO:0042138">
    <property type="term" value="P:meiotic DNA double-strand break formation"/>
    <property type="evidence" value="ECO:0007669"/>
    <property type="project" value="TreeGrafter"/>
</dbReference>
<keyword evidence="1" id="KW-0378">Hydrolase</keyword>
<dbReference type="GO" id="GO:0031573">
    <property type="term" value="P:mitotic intra-S DNA damage checkpoint signaling"/>
    <property type="evidence" value="ECO:0007669"/>
    <property type="project" value="TreeGrafter"/>
</dbReference>
<dbReference type="Gene3D" id="3.60.21.10">
    <property type="match status" value="1"/>
</dbReference>
<dbReference type="InterPro" id="IPR041796">
    <property type="entry name" value="Mre11_N"/>
</dbReference>
<feature type="domain" description="Mre11 DNA-binding" evidence="3">
    <location>
        <begin position="205"/>
        <end position="366"/>
    </location>
</feature>
<evidence type="ECO:0000256" key="1">
    <source>
        <dbReference type="ARBA" id="ARBA00022801"/>
    </source>
</evidence>
<dbReference type="OrthoDB" id="30417at2759"/>
<dbReference type="PANTHER" id="PTHR10139:SF1">
    <property type="entry name" value="DOUBLE-STRAND BREAK REPAIR PROTEIN MRE11"/>
    <property type="match status" value="1"/>
</dbReference>
<proteinExistence type="predicted"/>
<evidence type="ECO:0000313" key="5">
    <source>
        <dbReference type="Proteomes" id="UP000295192"/>
    </source>
</evidence>
<gene>
    <name evidence="4" type="ORF">AWZ03_006263</name>
</gene>
<dbReference type="AlphaFoldDB" id="A0A484BGV7"/>
<dbReference type="SUPFAM" id="SSF56300">
    <property type="entry name" value="Metallo-dependent phosphatases"/>
    <property type="match status" value="1"/>
</dbReference>
<reference evidence="4 5" key="1">
    <citation type="journal article" date="2019" name="J. Hered.">
        <title>An Improved Genome Assembly for Drosophila navojoa, the Basal Species in the mojavensis Cluster.</title>
        <authorList>
            <person name="Vanderlinde T."/>
            <person name="Dupim E.G."/>
            <person name="Nazario-Yepiz N.O."/>
            <person name="Carvalho A.B."/>
        </authorList>
    </citation>
    <scope>NUCLEOTIDE SEQUENCE [LARGE SCALE GENOMIC DNA]</scope>
    <source>
        <strain evidence="4">Navoj_Jal97</strain>
        <tissue evidence="4">Whole organism</tissue>
    </source>
</reference>
<dbReference type="InterPro" id="IPR029052">
    <property type="entry name" value="Metallo-depent_PP-like"/>
</dbReference>
<dbReference type="SMART" id="SM01347">
    <property type="entry name" value="Mre11_DNA_bind"/>
    <property type="match status" value="1"/>
</dbReference>
<name>A0A484BGV7_DRONA</name>
<dbReference type="PANTHER" id="PTHR10139">
    <property type="entry name" value="DOUBLE-STRAND BREAK REPAIR PROTEIN MRE11"/>
    <property type="match status" value="1"/>
</dbReference>
<accession>A0A484BGV7</accession>
<dbReference type="Pfam" id="PF04152">
    <property type="entry name" value="Mre11_DNA_bind"/>
    <property type="match status" value="1"/>
</dbReference>
<evidence type="ECO:0000259" key="3">
    <source>
        <dbReference type="SMART" id="SM01347"/>
    </source>
</evidence>
<evidence type="ECO:0000256" key="2">
    <source>
        <dbReference type="SAM" id="MobiDB-lite"/>
    </source>
</evidence>
<dbReference type="GO" id="GO:0030145">
    <property type="term" value="F:manganese ion binding"/>
    <property type="evidence" value="ECO:0007669"/>
    <property type="project" value="InterPro"/>
</dbReference>
<dbReference type="Proteomes" id="UP000295192">
    <property type="component" value="Unassembled WGS sequence"/>
</dbReference>
<dbReference type="GO" id="GO:0000723">
    <property type="term" value="P:telomere maintenance"/>
    <property type="evidence" value="ECO:0007669"/>
    <property type="project" value="TreeGrafter"/>
</dbReference>